<gene>
    <name evidence="1" type="ORF">GTP90_12885</name>
</gene>
<sequence length="90" mass="10506">MLYEWDERKNQRNIKKHGVSFEDASAIFEHTTLTYFDPNAGHDEDRYIAIGLSGVRMLTVVFTERGDDTVRIISARMSSPSEEKRYERGY</sequence>
<dbReference type="EMBL" id="WWCX01000017">
    <property type="protein sequence ID" value="MYM94760.1"/>
    <property type="molecule type" value="Genomic_DNA"/>
</dbReference>
<evidence type="ECO:0000313" key="2">
    <source>
        <dbReference type="Proteomes" id="UP000447355"/>
    </source>
</evidence>
<dbReference type="AlphaFoldDB" id="A0A845GMT1"/>
<proteinExistence type="predicted"/>
<dbReference type="Pfam" id="PF04365">
    <property type="entry name" value="BrnT_toxin"/>
    <property type="match status" value="1"/>
</dbReference>
<dbReference type="RefSeq" id="WP_161083927.1">
    <property type="nucleotide sequence ID" value="NZ_WWCX01000017.1"/>
</dbReference>
<dbReference type="InterPro" id="IPR038573">
    <property type="entry name" value="BrnT_sf"/>
</dbReference>
<evidence type="ECO:0000313" key="1">
    <source>
        <dbReference type="EMBL" id="MYM94760.1"/>
    </source>
</evidence>
<comment type="caution">
    <text evidence="1">The sequence shown here is derived from an EMBL/GenBank/DDBJ whole genome shotgun (WGS) entry which is preliminary data.</text>
</comment>
<dbReference type="Gene3D" id="3.10.450.530">
    <property type="entry name" value="Ribonuclease toxin, BrnT, of type II toxin-antitoxin system"/>
    <property type="match status" value="1"/>
</dbReference>
<accession>A0A845GMT1</accession>
<protein>
    <submittedName>
        <fullName evidence="1">BrnT family toxin</fullName>
    </submittedName>
</protein>
<organism evidence="1 2">
    <name type="scientific">Duganella vulcania</name>
    <dbReference type="NCBI Taxonomy" id="2692166"/>
    <lineage>
        <taxon>Bacteria</taxon>
        <taxon>Pseudomonadati</taxon>
        <taxon>Pseudomonadota</taxon>
        <taxon>Betaproteobacteria</taxon>
        <taxon>Burkholderiales</taxon>
        <taxon>Oxalobacteraceae</taxon>
        <taxon>Telluria group</taxon>
        <taxon>Duganella</taxon>
    </lineage>
</organism>
<dbReference type="Proteomes" id="UP000447355">
    <property type="component" value="Unassembled WGS sequence"/>
</dbReference>
<dbReference type="InterPro" id="IPR007460">
    <property type="entry name" value="BrnT_toxin"/>
</dbReference>
<name>A0A845GMT1_9BURK</name>
<reference evidence="1" key="1">
    <citation type="submission" date="2019-12" db="EMBL/GenBank/DDBJ databases">
        <title>Novel species isolated from a subtropical stream in China.</title>
        <authorList>
            <person name="Lu H."/>
        </authorList>
    </citation>
    <scope>NUCLEOTIDE SEQUENCE [LARGE SCALE GENOMIC DNA]</scope>
    <source>
        <strain evidence="1">FT81W</strain>
    </source>
</reference>